<protein>
    <submittedName>
        <fullName evidence="2">Uncharacterized protein</fullName>
    </submittedName>
</protein>
<dbReference type="AlphaFoldDB" id="A0A9X9LW12"/>
<keyword evidence="3" id="KW-1185">Reference proteome</keyword>
<sequence>RAARAPARPRSVPRSGAGPARSPSGRGGGSGNPPLGPAPCGPPGAERRGRGKLGRRPEPPRPRRRLPGRGRAPLPPTPAGRPTGSDSGSEGVCVFWNKAVGIREDHRPKRTRTGKCQSQALVDAPCFAKEFL</sequence>
<evidence type="ECO:0000256" key="1">
    <source>
        <dbReference type="SAM" id="MobiDB-lite"/>
    </source>
</evidence>
<evidence type="ECO:0000313" key="2">
    <source>
        <dbReference type="EMBL" id="VCW97758.1"/>
    </source>
</evidence>
<feature type="region of interest" description="Disordered" evidence="1">
    <location>
        <begin position="1"/>
        <end position="91"/>
    </location>
</feature>
<organism evidence="2 3">
    <name type="scientific">Gulo gulo</name>
    <name type="common">Wolverine</name>
    <name type="synonym">Gluton</name>
    <dbReference type="NCBI Taxonomy" id="48420"/>
    <lineage>
        <taxon>Eukaryota</taxon>
        <taxon>Metazoa</taxon>
        <taxon>Chordata</taxon>
        <taxon>Craniata</taxon>
        <taxon>Vertebrata</taxon>
        <taxon>Euteleostomi</taxon>
        <taxon>Mammalia</taxon>
        <taxon>Eutheria</taxon>
        <taxon>Laurasiatheria</taxon>
        <taxon>Carnivora</taxon>
        <taxon>Caniformia</taxon>
        <taxon>Musteloidea</taxon>
        <taxon>Mustelidae</taxon>
        <taxon>Guloninae</taxon>
        <taxon>Gulo</taxon>
    </lineage>
</organism>
<dbReference type="EMBL" id="CYRY02022965">
    <property type="protein sequence ID" value="VCW97758.1"/>
    <property type="molecule type" value="Genomic_DNA"/>
</dbReference>
<proteinExistence type="predicted"/>
<reference evidence="2 3" key="1">
    <citation type="submission" date="2018-10" db="EMBL/GenBank/DDBJ databases">
        <authorList>
            <person name="Ekblom R."/>
            <person name="Jareborg N."/>
        </authorList>
    </citation>
    <scope>NUCLEOTIDE SEQUENCE [LARGE SCALE GENOMIC DNA]</scope>
    <source>
        <tissue evidence="2">Muscle</tissue>
    </source>
</reference>
<feature type="non-terminal residue" evidence="2">
    <location>
        <position position="1"/>
    </location>
</feature>
<gene>
    <name evidence="2" type="ORF">BN2614_LOCUS3</name>
</gene>
<evidence type="ECO:0000313" key="3">
    <source>
        <dbReference type="Proteomes" id="UP000269945"/>
    </source>
</evidence>
<dbReference type="Proteomes" id="UP000269945">
    <property type="component" value="Unassembled WGS sequence"/>
</dbReference>
<name>A0A9X9LW12_GULGU</name>
<comment type="caution">
    <text evidence="2">The sequence shown here is derived from an EMBL/GenBank/DDBJ whole genome shotgun (WGS) entry which is preliminary data.</text>
</comment>
<feature type="compositionally biased region" description="Low complexity" evidence="1">
    <location>
        <begin position="1"/>
        <end position="24"/>
    </location>
</feature>
<accession>A0A9X9LW12</accession>